<feature type="region of interest" description="Disordered" evidence="1">
    <location>
        <begin position="1"/>
        <end position="34"/>
    </location>
</feature>
<dbReference type="AlphaFoldDB" id="A0A917VZX3"/>
<reference evidence="2" key="2">
    <citation type="submission" date="2020-09" db="EMBL/GenBank/DDBJ databases">
        <authorList>
            <person name="Sun Q."/>
            <person name="Ohkuma M."/>
        </authorList>
    </citation>
    <scope>NUCLEOTIDE SEQUENCE</scope>
    <source>
        <strain evidence="2">JCM 15325</strain>
    </source>
</reference>
<reference evidence="2" key="1">
    <citation type="journal article" date="2014" name="Int. J. Syst. Evol. Microbiol.">
        <title>Complete genome sequence of Corynebacterium casei LMG S-19264T (=DSM 44701T), isolated from a smear-ripened cheese.</title>
        <authorList>
            <consortium name="US DOE Joint Genome Institute (JGI-PGF)"/>
            <person name="Walter F."/>
            <person name="Albersmeier A."/>
            <person name="Kalinowski J."/>
            <person name="Ruckert C."/>
        </authorList>
    </citation>
    <scope>NUCLEOTIDE SEQUENCE</scope>
    <source>
        <strain evidence="2">JCM 15325</strain>
    </source>
</reference>
<accession>A0A917VZX3</accession>
<gene>
    <name evidence="2" type="ORF">GCM10007968_12420</name>
</gene>
<dbReference type="EMBL" id="BMOK01000004">
    <property type="protein sequence ID" value="GGL49784.1"/>
    <property type="molecule type" value="Genomic_DNA"/>
</dbReference>
<dbReference type="InterPro" id="IPR010865">
    <property type="entry name" value="DUF1499"/>
</dbReference>
<comment type="caution">
    <text evidence="2">The sequence shown here is derived from an EMBL/GenBank/DDBJ whole genome shotgun (WGS) entry which is preliminary data.</text>
</comment>
<dbReference type="RefSeq" id="WP_188802220.1">
    <property type="nucleotide sequence ID" value="NZ_BMOK01000004.1"/>
</dbReference>
<dbReference type="Proteomes" id="UP000654670">
    <property type="component" value="Unassembled WGS sequence"/>
</dbReference>
<proteinExistence type="predicted"/>
<dbReference type="Pfam" id="PF07386">
    <property type="entry name" value="DUF1499"/>
    <property type="match status" value="1"/>
</dbReference>
<evidence type="ECO:0000313" key="2">
    <source>
        <dbReference type="EMBL" id="GGL49784.1"/>
    </source>
</evidence>
<evidence type="ECO:0008006" key="4">
    <source>
        <dbReference type="Google" id="ProtNLM"/>
    </source>
</evidence>
<feature type="compositionally biased region" description="Basic and acidic residues" evidence="1">
    <location>
        <begin position="1"/>
        <end position="18"/>
    </location>
</feature>
<organism evidence="2 3">
    <name type="scientific">Sporolactobacillus putidus</name>
    <dbReference type="NCBI Taxonomy" id="492735"/>
    <lineage>
        <taxon>Bacteria</taxon>
        <taxon>Bacillati</taxon>
        <taxon>Bacillota</taxon>
        <taxon>Bacilli</taxon>
        <taxon>Bacillales</taxon>
        <taxon>Sporolactobacillaceae</taxon>
        <taxon>Sporolactobacillus</taxon>
    </lineage>
</organism>
<name>A0A917VZX3_9BACL</name>
<evidence type="ECO:0000313" key="3">
    <source>
        <dbReference type="Proteomes" id="UP000654670"/>
    </source>
</evidence>
<sequence>MPKDDSGLTGEKWEDCPRKPIAVATNHPNPNRRMAPLSYEGVPLGSAKKMLIEAIVSIYGSEIEEEDQRFIFACFRTALFHMPHAGVFYFDEEKKQIVCRIQSQKGFADFGVNKRWLQAVYARFIKRSEAYKKTGAAASDTGGVHR</sequence>
<evidence type="ECO:0000256" key="1">
    <source>
        <dbReference type="SAM" id="MobiDB-lite"/>
    </source>
</evidence>
<protein>
    <recommendedName>
        <fullName evidence="4">DUF1499 domain-containing protein</fullName>
    </recommendedName>
</protein>
<keyword evidence="3" id="KW-1185">Reference proteome</keyword>